<evidence type="ECO:0000256" key="5">
    <source>
        <dbReference type="ARBA" id="ARBA00022989"/>
    </source>
</evidence>
<feature type="transmembrane region" description="Helical" evidence="7">
    <location>
        <begin position="94"/>
        <end position="117"/>
    </location>
</feature>
<dbReference type="CDD" id="cd06261">
    <property type="entry name" value="TM_PBP2"/>
    <property type="match status" value="1"/>
</dbReference>
<evidence type="ECO:0000259" key="9">
    <source>
        <dbReference type="PROSITE" id="PS50928"/>
    </source>
</evidence>
<keyword evidence="5 7" id="KW-1133">Transmembrane helix</keyword>
<evidence type="ECO:0000256" key="2">
    <source>
        <dbReference type="ARBA" id="ARBA00022448"/>
    </source>
</evidence>
<feature type="transmembrane region" description="Helical" evidence="7">
    <location>
        <begin position="129"/>
        <end position="152"/>
    </location>
</feature>
<name>A0ABW2ZZS4_9ACTN</name>
<evidence type="ECO:0000313" key="10">
    <source>
        <dbReference type="EMBL" id="MFD0784003.1"/>
    </source>
</evidence>
<keyword evidence="6 7" id="KW-0472">Membrane</keyword>
<feature type="region of interest" description="Disordered" evidence="8">
    <location>
        <begin position="1"/>
        <end position="29"/>
    </location>
</feature>
<dbReference type="PANTHER" id="PTHR30193:SF37">
    <property type="entry name" value="INNER MEMBRANE ABC TRANSPORTER PERMEASE PROTEIN YCJO"/>
    <property type="match status" value="1"/>
</dbReference>
<comment type="subcellular location">
    <subcellularLocation>
        <location evidence="1 7">Cell membrane</location>
        <topology evidence="1 7">Multi-pass membrane protein</topology>
    </subcellularLocation>
</comment>
<evidence type="ECO:0000256" key="6">
    <source>
        <dbReference type="ARBA" id="ARBA00023136"/>
    </source>
</evidence>
<protein>
    <submittedName>
        <fullName evidence="10">Carbohydrate ABC transporter permease</fullName>
    </submittedName>
</protein>
<organism evidence="10 11">
    <name type="scientific">Micromonospora azadirachtae</name>
    <dbReference type="NCBI Taxonomy" id="1970735"/>
    <lineage>
        <taxon>Bacteria</taxon>
        <taxon>Bacillati</taxon>
        <taxon>Actinomycetota</taxon>
        <taxon>Actinomycetes</taxon>
        <taxon>Micromonosporales</taxon>
        <taxon>Micromonosporaceae</taxon>
        <taxon>Micromonospora</taxon>
    </lineage>
</organism>
<feature type="transmembrane region" description="Helical" evidence="7">
    <location>
        <begin position="291"/>
        <end position="313"/>
    </location>
</feature>
<keyword evidence="4 7" id="KW-0812">Transmembrane</keyword>
<feature type="transmembrane region" description="Helical" evidence="7">
    <location>
        <begin position="227"/>
        <end position="251"/>
    </location>
</feature>
<feature type="transmembrane region" description="Helical" evidence="7">
    <location>
        <begin position="35"/>
        <end position="58"/>
    </location>
</feature>
<dbReference type="Gene3D" id="1.10.3720.10">
    <property type="entry name" value="MetI-like"/>
    <property type="match status" value="1"/>
</dbReference>
<evidence type="ECO:0000256" key="1">
    <source>
        <dbReference type="ARBA" id="ARBA00004651"/>
    </source>
</evidence>
<evidence type="ECO:0000256" key="8">
    <source>
        <dbReference type="SAM" id="MobiDB-lite"/>
    </source>
</evidence>
<reference evidence="11" key="1">
    <citation type="journal article" date="2019" name="Int. J. Syst. Evol. Microbiol.">
        <title>The Global Catalogue of Microorganisms (GCM) 10K type strain sequencing project: providing services to taxonomists for standard genome sequencing and annotation.</title>
        <authorList>
            <consortium name="The Broad Institute Genomics Platform"/>
            <consortium name="The Broad Institute Genome Sequencing Center for Infectious Disease"/>
            <person name="Wu L."/>
            <person name="Ma J."/>
        </authorList>
    </citation>
    <scope>NUCLEOTIDE SEQUENCE [LARGE SCALE GENOMIC DNA]</scope>
    <source>
        <strain evidence="11">JCM 32148</strain>
    </source>
</reference>
<evidence type="ECO:0000256" key="3">
    <source>
        <dbReference type="ARBA" id="ARBA00022475"/>
    </source>
</evidence>
<keyword evidence="11" id="KW-1185">Reference proteome</keyword>
<dbReference type="SUPFAM" id="SSF161098">
    <property type="entry name" value="MetI-like"/>
    <property type="match status" value="1"/>
</dbReference>
<accession>A0ABW2ZZS4</accession>
<dbReference type="Pfam" id="PF00528">
    <property type="entry name" value="BPD_transp_1"/>
    <property type="match status" value="1"/>
</dbReference>
<dbReference type="PANTHER" id="PTHR30193">
    <property type="entry name" value="ABC TRANSPORTER PERMEASE PROTEIN"/>
    <property type="match status" value="1"/>
</dbReference>
<proteinExistence type="inferred from homology"/>
<evidence type="ECO:0000256" key="7">
    <source>
        <dbReference type="RuleBase" id="RU363032"/>
    </source>
</evidence>
<dbReference type="InterPro" id="IPR035906">
    <property type="entry name" value="MetI-like_sf"/>
</dbReference>
<dbReference type="Proteomes" id="UP001597053">
    <property type="component" value="Unassembled WGS sequence"/>
</dbReference>
<gene>
    <name evidence="10" type="ORF">ACFQZ8_08755</name>
</gene>
<dbReference type="InterPro" id="IPR051393">
    <property type="entry name" value="ABC_transporter_permease"/>
</dbReference>
<keyword evidence="3" id="KW-1003">Cell membrane</keyword>
<comment type="similarity">
    <text evidence="7">Belongs to the binding-protein-dependent transport system permease family.</text>
</comment>
<keyword evidence="2 7" id="KW-0813">Transport</keyword>
<dbReference type="InterPro" id="IPR000515">
    <property type="entry name" value="MetI-like"/>
</dbReference>
<evidence type="ECO:0000313" key="11">
    <source>
        <dbReference type="Proteomes" id="UP001597053"/>
    </source>
</evidence>
<feature type="domain" description="ABC transmembrane type-1" evidence="9">
    <location>
        <begin position="95"/>
        <end position="309"/>
    </location>
</feature>
<dbReference type="EMBL" id="JBHTHM010000285">
    <property type="protein sequence ID" value="MFD0784003.1"/>
    <property type="molecule type" value="Genomic_DNA"/>
</dbReference>
<feature type="transmembrane region" description="Helical" evidence="7">
    <location>
        <begin position="180"/>
        <end position="206"/>
    </location>
</feature>
<evidence type="ECO:0000256" key="4">
    <source>
        <dbReference type="ARBA" id="ARBA00022692"/>
    </source>
</evidence>
<comment type="caution">
    <text evidence="10">The sequence shown here is derived from an EMBL/GenBank/DDBJ whole genome shotgun (WGS) entry which is preliminary data.</text>
</comment>
<dbReference type="PROSITE" id="PS50928">
    <property type="entry name" value="ABC_TM1"/>
    <property type="match status" value="1"/>
</dbReference>
<sequence length="320" mass="34166">MTAPTLTATGPPVGQLDRPSEDPRRTKRPARARETALGLLFALPGLAGLGVFVIFPLFQAGYLSTRGNDILGNPTRSVGLRHFHELLTPAFGTVLWQTLVFTVLVVVPGVLLPLSLAAPMTQRLPGMRIFRTAFALPFAYSVSAASVVWLIMLNPGVSPVNWVLGLVGLPAPNWTTEPGWAMATVVGVTVWMVSGFNLLVLAAGLAGVDEEVLEAARIDGATGPRQFFSIVLPLISPSLFFAVVTTTLTALQALGQVQIMTDGGPNGHTRTLVYSIFDHAFHNNNSNFGLASAQGLVLLVIGVLIAVVQFGVLERRVHYR</sequence>